<dbReference type="GO" id="GO:0003735">
    <property type="term" value="F:structural constituent of ribosome"/>
    <property type="evidence" value="ECO:0007669"/>
    <property type="project" value="InterPro"/>
</dbReference>
<comment type="similarity">
    <text evidence="1">Belongs to the eukaryotic ribosomal protein eL6 family.</text>
</comment>
<comment type="function">
    <text evidence="4">Component of the large ribosomal subunit. The ribosome is a large ribonucleoprotein complex responsible for the synthesis of proteins in the cell.</text>
</comment>
<evidence type="ECO:0000256" key="5">
    <source>
        <dbReference type="ARBA" id="ARBA00035233"/>
    </source>
</evidence>
<dbReference type="Pfam" id="PF03868">
    <property type="entry name" value="Ribosomal_L6e_N"/>
    <property type="match status" value="1"/>
</dbReference>
<sequence length="240" mass="27451">MGERGSRNPLLPGGVSRYSRSKMFARRASYKKRKTVAPAAKKPESRFVSKPMRGSKNGTTRNIPVRSTPKMYPTEDVRPKLKNRKINKPTRLRKSIQPGTVLILLANAHRGKRVVFLKQLKSGLLLVTGPYRVNGCPLRRVDQTYVIATQTRVDISKVNIPERVDDAYFRRQTKARKSKAEGEMFEETQTTYKASDERKADQKAVDAAILESVKKTPELLYYLRAKFTLHKGQYPHEMVF</sequence>
<evidence type="ECO:0000256" key="4">
    <source>
        <dbReference type="ARBA" id="ARBA00034092"/>
    </source>
</evidence>
<name>M1XMS0_9METZ</name>
<evidence type="ECO:0000256" key="2">
    <source>
        <dbReference type="ARBA" id="ARBA00022980"/>
    </source>
</evidence>
<dbReference type="Pfam" id="PF01159">
    <property type="entry name" value="Ribosomal_L6e"/>
    <property type="match status" value="1"/>
</dbReference>
<dbReference type="GO" id="GO:0000027">
    <property type="term" value="P:ribosomal large subunit assembly"/>
    <property type="evidence" value="ECO:0007669"/>
    <property type="project" value="TreeGrafter"/>
</dbReference>
<accession>M1XMS0</accession>
<evidence type="ECO:0000259" key="9">
    <source>
        <dbReference type="Pfam" id="PF03868"/>
    </source>
</evidence>
<feature type="region of interest" description="Disordered" evidence="8">
    <location>
        <begin position="25"/>
        <end position="75"/>
    </location>
</feature>
<comment type="subunit">
    <text evidence="7">Component of the large ribosomal subunit. May bind IPO9 with low affinity.</text>
</comment>
<dbReference type="GO" id="GO:0022625">
    <property type="term" value="C:cytosolic large ribosomal subunit"/>
    <property type="evidence" value="ECO:0007669"/>
    <property type="project" value="TreeGrafter"/>
</dbReference>
<evidence type="ECO:0000256" key="6">
    <source>
        <dbReference type="ARBA" id="ARBA00035351"/>
    </source>
</evidence>
<dbReference type="SUPFAM" id="SSF50104">
    <property type="entry name" value="Translation proteins SH3-like domain"/>
    <property type="match status" value="1"/>
</dbReference>
<evidence type="ECO:0000256" key="8">
    <source>
        <dbReference type="SAM" id="MobiDB-lite"/>
    </source>
</evidence>
<evidence type="ECO:0000256" key="3">
    <source>
        <dbReference type="ARBA" id="ARBA00023274"/>
    </source>
</evidence>
<dbReference type="PANTHER" id="PTHR10715:SF0">
    <property type="entry name" value="LARGE RIBOSOMAL SUBUNIT PROTEIN EL6"/>
    <property type="match status" value="1"/>
</dbReference>
<dbReference type="InterPro" id="IPR041997">
    <property type="entry name" value="Ribosomal_eL6_KOW"/>
</dbReference>
<feature type="domain" description="Large ribosomal subunit protein uL6 N-terminal" evidence="9">
    <location>
        <begin position="5"/>
        <end position="44"/>
    </location>
</feature>
<keyword evidence="2 10" id="KW-0689">Ribosomal protein</keyword>
<evidence type="ECO:0000313" key="10">
    <source>
        <dbReference type="EMBL" id="CCQ18652.1"/>
    </source>
</evidence>
<dbReference type="InterPro" id="IPR005568">
    <property type="entry name" value="Ribosomal_uL6_N"/>
</dbReference>
<dbReference type="InterPro" id="IPR008991">
    <property type="entry name" value="Translation_prot_SH3-like_sf"/>
</dbReference>
<dbReference type="InterPro" id="IPR014722">
    <property type="entry name" value="Rib_uL2_dom2"/>
</dbReference>
<dbReference type="FunFam" id="2.30.30.30:FF:000014">
    <property type="entry name" value="60S ribosomal protein L6"/>
    <property type="match status" value="1"/>
</dbReference>
<gene>
    <name evidence="10" type="primary">rpl6</name>
</gene>
<dbReference type="InterPro" id="IPR000915">
    <property type="entry name" value="60S_ribosomal_eL6"/>
</dbReference>
<dbReference type="EMBL" id="HF570335">
    <property type="protein sequence ID" value="CCQ18652.1"/>
    <property type="molecule type" value="mRNA"/>
</dbReference>
<reference evidence="10" key="1">
    <citation type="journal article" date="2013" name="Mol. Phylogenet. Evol.">
        <title>Distribution and evolutionary dynamics of Stowaway Miniature Inverted repeat Transposable Elements (MITEs) in grasses.</title>
        <authorList>
            <person name="Minaya M."/>
            <person name="Pimentel M."/>
            <person name="Mason-Gamer R."/>
            <person name="Catalan P."/>
        </authorList>
    </citation>
    <scope>NUCLEOTIDE SEQUENCE</scope>
</reference>
<dbReference type="CDD" id="cd13156">
    <property type="entry name" value="KOW_RPL6"/>
    <property type="match status" value="1"/>
</dbReference>
<dbReference type="GO" id="GO:0002181">
    <property type="term" value="P:cytoplasmic translation"/>
    <property type="evidence" value="ECO:0007669"/>
    <property type="project" value="TreeGrafter"/>
</dbReference>
<dbReference type="Gene3D" id="2.30.30.30">
    <property type="match status" value="1"/>
</dbReference>
<feature type="compositionally biased region" description="Basic residues" evidence="8">
    <location>
        <begin position="25"/>
        <end position="35"/>
    </location>
</feature>
<keyword evidence="3" id="KW-0687">Ribonucleoprotein</keyword>
<dbReference type="AlphaFoldDB" id="M1XMS0"/>
<protein>
    <recommendedName>
        <fullName evidence="5">Large ribosomal subunit protein eL6</fullName>
    </recommendedName>
    <alternativeName>
        <fullName evidence="6">60S ribosomal protein L6</fullName>
    </alternativeName>
</protein>
<organism evidence="10">
    <name type="scientific">Sycon ciliatum</name>
    <dbReference type="NCBI Taxonomy" id="27933"/>
    <lineage>
        <taxon>Eukaryota</taxon>
        <taxon>Metazoa</taxon>
        <taxon>Porifera</taxon>
        <taxon>Calcarea</taxon>
        <taxon>Calcaronea</taxon>
        <taxon>Leucosolenida</taxon>
        <taxon>Sycettidae</taxon>
        <taxon>Sycon</taxon>
    </lineage>
</organism>
<evidence type="ECO:0000256" key="1">
    <source>
        <dbReference type="ARBA" id="ARBA00010592"/>
    </source>
</evidence>
<proteinExistence type="evidence at transcript level"/>
<dbReference type="GO" id="GO:0003723">
    <property type="term" value="F:RNA binding"/>
    <property type="evidence" value="ECO:0007669"/>
    <property type="project" value="TreeGrafter"/>
</dbReference>
<evidence type="ECO:0000256" key="7">
    <source>
        <dbReference type="ARBA" id="ARBA00046388"/>
    </source>
</evidence>
<dbReference type="PANTHER" id="PTHR10715">
    <property type="entry name" value="60S RIBOSOMAL PROTEIN L6"/>
    <property type="match status" value="1"/>
</dbReference>